<dbReference type="EMBL" id="WVIC01000015">
    <property type="protein sequence ID" value="NCJ06690.1"/>
    <property type="molecule type" value="Genomic_DNA"/>
</dbReference>
<sequence>MAAMEVMALLGVTLAEEEEEEVLLKEALAAMEVRALLGCCGSGLSL</sequence>
<reference evidence="1" key="1">
    <citation type="submission" date="2019-12" db="EMBL/GenBank/DDBJ databases">
        <title>High-Quality draft genome sequences of three cyanobacteria isolated from the limestone walls of the Old Cathedral of Coimbra.</title>
        <authorList>
            <person name="Tiago I."/>
            <person name="Soares F."/>
            <person name="Portugal A."/>
        </authorList>
    </citation>
    <scope>NUCLEOTIDE SEQUENCE [LARGE SCALE GENOMIC DNA]</scope>
    <source>
        <strain evidence="1">C</strain>
    </source>
</reference>
<accession>A0A8K1ZWT6</accession>
<organism evidence="1 2">
    <name type="scientific">Petrachloros mirabilis ULC683</name>
    <dbReference type="NCBI Taxonomy" id="2781853"/>
    <lineage>
        <taxon>Bacteria</taxon>
        <taxon>Bacillati</taxon>
        <taxon>Cyanobacteriota</taxon>
        <taxon>Cyanophyceae</taxon>
        <taxon>Synechococcales</taxon>
        <taxon>Petrachlorosaceae</taxon>
        <taxon>Petrachloros</taxon>
        <taxon>Petrachloros mirabilis</taxon>
    </lineage>
</organism>
<evidence type="ECO:0000313" key="2">
    <source>
        <dbReference type="Proteomes" id="UP000607397"/>
    </source>
</evidence>
<dbReference type="AlphaFoldDB" id="A0A8K1ZWT6"/>
<dbReference type="Proteomes" id="UP000607397">
    <property type="component" value="Unassembled WGS sequence"/>
</dbReference>
<protein>
    <submittedName>
        <fullName evidence="1">Uncharacterized protein</fullName>
    </submittedName>
</protein>
<proteinExistence type="predicted"/>
<gene>
    <name evidence="1" type="ORF">GS597_09260</name>
</gene>
<name>A0A8K1ZWT6_9CYAN</name>
<evidence type="ECO:0000313" key="1">
    <source>
        <dbReference type="EMBL" id="NCJ06690.1"/>
    </source>
</evidence>
<comment type="caution">
    <text evidence="1">The sequence shown here is derived from an EMBL/GenBank/DDBJ whole genome shotgun (WGS) entry which is preliminary data.</text>
</comment>
<dbReference type="RefSeq" id="WP_161825167.1">
    <property type="nucleotide sequence ID" value="NZ_WVIC01000015.1"/>
</dbReference>
<keyword evidence="2" id="KW-1185">Reference proteome</keyword>